<gene>
    <name evidence="2" type="ordered locus">Cyan7425_1175</name>
</gene>
<feature type="transmembrane region" description="Helical" evidence="1">
    <location>
        <begin position="117"/>
        <end position="137"/>
    </location>
</feature>
<reference evidence="2" key="1">
    <citation type="submission" date="2009-01" db="EMBL/GenBank/DDBJ databases">
        <title>Complete sequence of chromosome Cyanothece sp. PCC 7425.</title>
        <authorList>
            <consortium name="US DOE Joint Genome Institute"/>
            <person name="Lucas S."/>
            <person name="Copeland A."/>
            <person name="Lapidus A."/>
            <person name="Glavina del Rio T."/>
            <person name="Dalin E."/>
            <person name="Tice H."/>
            <person name="Bruce D."/>
            <person name="Goodwin L."/>
            <person name="Pitluck S."/>
            <person name="Sims D."/>
            <person name="Meineke L."/>
            <person name="Brettin T."/>
            <person name="Detter J.C."/>
            <person name="Han C."/>
            <person name="Larimer F."/>
            <person name="Land M."/>
            <person name="Hauser L."/>
            <person name="Kyrpides N."/>
            <person name="Ovchinnikova G."/>
            <person name="Liberton M."/>
            <person name="Stoeckel J."/>
            <person name="Banerjee A."/>
            <person name="Singh A."/>
            <person name="Page L."/>
            <person name="Sato H."/>
            <person name="Zhao L."/>
            <person name="Sherman L."/>
            <person name="Pakrasi H."/>
            <person name="Richardson P."/>
        </authorList>
    </citation>
    <scope>NUCLEOTIDE SEQUENCE</scope>
    <source>
        <strain evidence="2">PCC 7425</strain>
    </source>
</reference>
<organism evidence="2">
    <name type="scientific">Cyanothece sp. (strain PCC 7425 / ATCC 29141)</name>
    <dbReference type="NCBI Taxonomy" id="395961"/>
    <lineage>
        <taxon>Bacteria</taxon>
        <taxon>Bacillati</taxon>
        <taxon>Cyanobacteriota</taxon>
        <taxon>Cyanophyceae</taxon>
        <taxon>Gomontiellales</taxon>
        <taxon>Cyanothecaceae</taxon>
        <taxon>Cyanothece</taxon>
    </lineage>
</organism>
<keyword evidence="1" id="KW-0472">Membrane</keyword>
<dbReference type="HOGENOM" id="CLU_1346479_0_0_3"/>
<dbReference type="KEGG" id="cyn:Cyan7425_1175"/>
<evidence type="ECO:0008006" key="3">
    <source>
        <dbReference type="Google" id="ProtNLM"/>
    </source>
</evidence>
<dbReference type="eggNOG" id="ENOG50310U2">
    <property type="taxonomic scope" value="Bacteria"/>
</dbReference>
<feature type="transmembrane region" description="Helical" evidence="1">
    <location>
        <begin position="149"/>
        <end position="172"/>
    </location>
</feature>
<sequence length="204" mass="23522">MRSIKQQAFLGWSTVAIATVFIVLTSALILYPKLNDENILTALRFSSLTTAMPFLLLFVVQPLAVVRRRVRPWLQDNRRYLWLILTISHLIHLYQIYLFYQLGKSCPLTIWLATTPLWIIMIIFSAIELIAPNLLGYTYKANGATALNWFYKIGTWYIWLVFTLAFGLGVVANHLPFYNIPALVLYVAGAMIYGMVWWWKRAAG</sequence>
<feature type="transmembrane region" description="Helical" evidence="1">
    <location>
        <begin position="9"/>
        <end position="30"/>
    </location>
</feature>
<feature type="transmembrane region" description="Helical" evidence="1">
    <location>
        <begin position="178"/>
        <end position="199"/>
    </location>
</feature>
<dbReference type="OrthoDB" id="581816at2"/>
<name>B8HLR8_CYAP4</name>
<feature type="transmembrane region" description="Helical" evidence="1">
    <location>
        <begin position="42"/>
        <end position="60"/>
    </location>
</feature>
<evidence type="ECO:0000256" key="1">
    <source>
        <dbReference type="SAM" id="Phobius"/>
    </source>
</evidence>
<proteinExistence type="predicted"/>
<feature type="transmembrane region" description="Helical" evidence="1">
    <location>
        <begin position="80"/>
        <end position="97"/>
    </location>
</feature>
<keyword evidence="1" id="KW-1133">Transmembrane helix</keyword>
<evidence type="ECO:0000313" key="2">
    <source>
        <dbReference type="EMBL" id="ACL43556.1"/>
    </source>
</evidence>
<accession>B8HLR8</accession>
<dbReference type="EMBL" id="CP001344">
    <property type="protein sequence ID" value="ACL43556.1"/>
    <property type="molecule type" value="Genomic_DNA"/>
</dbReference>
<keyword evidence="1" id="KW-0812">Transmembrane</keyword>
<protein>
    <recommendedName>
        <fullName evidence="3">Ferric oxidoreductase domain-containing protein</fullName>
    </recommendedName>
</protein>
<dbReference type="AlphaFoldDB" id="B8HLR8"/>